<dbReference type="EMBL" id="LT629740">
    <property type="protein sequence ID" value="SDT65082.1"/>
    <property type="molecule type" value="Genomic_DNA"/>
</dbReference>
<evidence type="ECO:0000313" key="3">
    <source>
        <dbReference type="EMBL" id="SDT65082.1"/>
    </source>
</evidence>
<protein>
    <submittedName>
        <fullName evidence="3">Glycosyl transferase family 90</fullName>
    </submittedName>
</protein>
<name>A0A1H2C430_MUCMA</name>
<evidence type="ECO:0000313" key="4">
    <source>
        <dbReference type="Proteomes" id="UP000199679"/>
    </source>
</evidence>
<evidence type="ECO:0000259" key="2">
    <source>
        <dbReference type="SMART" id="SM00672"/>
    </source>
</evidence>
<dbReference type="STRING" id="652787.SAMN05216490_4600"/>
<gene>
    <name evidence="3" type="ORF">SAMN05216490_4600</name>
</gene>
<dbReference type="RefSeq" id="WP_091378767.1">
    <property type="nucleotide sequence ID" value="NZ_LT629740.1"/>
</dbReference>
<dbReference type="PANTHER" id="PTHR12203">
    <property type="entry name" value="KDEL LYS-ASP-GLU-LEU CONTAINING - RELATED"/>
    <property type="match status" value="1"/>
</dbReference>
<dbReference type="OrthoDB" id="767964at2"/>
<dbReference type="PANTHER" id="PTHR12203:SF35">
    <property type="entry name" value="PROTEIN O-GLUCOSYLTRANSFERASE 1"/>
    <property type="match status" value="1"/>
</dbReference>
<dbReference type="SMART" id="SM00672">
    <property type="entry name" value="CAP10"/>
    <property type="match status" value="1"/>
</dbReference>
<feature type="domain" description="Glycosyl transferase CAP10" evidence="2">
    <location>
        <begin position="72"/>
        <end position="313"/>
    </location>
</feature>
<sequence>MGFQNLKLIIRKNKILYYTHSFLRQAIPGRFYKSALKSKLAAINNYDITELADRVNYYNKLGKPVSIGEGAIELQNIQIFKHPKAYNFDTYEYSRYFNERLKVNLLFGDITYSANLPSIQKSRPIDGDNANAILLKLDKKRHFLFIKDRKPFADKKDLLIGRGIIRQPHRIRFMDMYFNNPLCDLGEVNKKTDRPQWLKSKISIVAHLDYKFILSLEGNDVATNLKWIMSSNSIAVMPKPKYETWFMEGRLIGDHHYIQINDDYTDLEEKLNYYINNPQQAQQIVDNANAYVKQFINKRKEDLVSLLVLEKYFYSTGQIDRISI</sequence>
<keyword evidence="1 3" id="KW-0808">Transferase</keyword>
<accession>A0A1H2C430</accession>
<dbReference type="Pfam" id="PF05686">
    <property type="entry name" value="Glyco_transf_90"/>
    <property type="match status" value="1"/>
</dbReference>
<proteinExistence type="predicted"/>
<reference evidence="3 4" key="1">
    <citation type="submission" date="2016-10" db="EMBL/GenBank/DDBJ databases">
        <authorList>
            <person name="de Groot N.N."/>
        </authorList>
    </citation>
    <scope>NUCLEOTIDE SEQUENCE [LARGE SCALE GENOMIC DNA]</scope>
    <source>
        <strain evidence="3 4">MP1X4</strain>
    </source>
</reference>
<evidence type="ECO:0000256" key="1">
    <source>
        <dbReference type="ARBA" id="ARBA00022679"/>
    </source>
</evidence>
<dbReference type="Proteomes" id="UP000199679">
    <property type="component" value="Chromosome I"/>
</dbReference>
<dbReference type="GO" id="GO:0016740">
    <property type="term" value="F:transferase activity"/>
    <property type="evidence" value="ECO:0007669"/>
    <property type="project" value="UniProtKB-KW"/>
</dbReference>
<dbReference type="InterPro" id="IPR006598">
    <property type="entry name" value="CAP10"/>
</dbReference>
<organism evidence="3 4">
    <name type="scientific">Mucilaginibacter mallensis</name>
    <dbReference type="NCBI Taxonomy" id="652787"/>
    <lineage>
        <taxon>Bacteria</taxon>
        <taxon>Pseudomonadati</taxon>
        <taxon>Bacteroidota</taxon>
        <taxon>Sphingobacteriia</taxon>
        <taxon>Sphingobacteriales</taxon>
        <taxon>Sphingobacteriaceae</taxon>
        <taxon>Mucilaginibacter</taxon>
    </lineage>
</organism>
<dbReference type="InterPro" id="IPR051091">
    <property type="entry name" value="O-Glucosyltr/Glycosyltrsf_90"/>
</dbReference>
<dbReference type="AlphaFoldDB" id="A0A1H2C430"/>
<keyword evidence="4" id="KW-1185">Reference proteome</keyword>